<reference evidence="1" key="1">
    <citation type="submission" date="2014-09" db="EMBL/GenBank/DDBJ databases">
        <authorList>
            <person name="Magalhaes I.L.F."/>
            <person name="Oliveira U."/>
            <person name="Santos F.R."/>
            <person name="Vidigal T.H.D.A."/>
            <person name="Brescovit A.D."/>
            <person name="Santos A.J."/>
        </authorList>
    </citation>
    <scope>NUCLEOTIDE SEQUENCE</scope>
    <source>
        <tissue evidence="1">Shoot tissue taken approximately 20 cm above the soil surface</tissue>
    </source>
</reference>
<sequence>MARTSLVISVEGLRRATKKLSMMGEHPTKKSLPLRCRKWVPNGCPCGYLANPRKNVRGVDLGADSPKCLATTDFEPSHPIRTQ</sequence>
<proteinExistence type="predicted"/>
<dbReference type="AlphaFoldDB" id="A0A0A9H478"/>
<evidence type="ECO:0000313" key="1">
    <source>
        <dbReference type="EMBL" id="JAE31567.1"/>
    </source>
</evidence>
<name>A0A0A9H478_ARUDO</name>
<protein>
    <submittedName>
        <fullName evidence="1">Uncharacterized protein</fullName>
    </submittedName>
</protein>
<organism evidence="1">
    <name type="scientific">Arundo donax</name>
    <name type="common">Giant reed</name>
    <name type="synonym">Donax arundinaceus</name>
    <dbReference type="NCBI Taxonomy" id="35708"/>
    <lineage>
        <taxon>Eukaryota</taxon>
        <taxon>Viridiplantae</taxon>
        <taxon>Streptophyta</taxon>
        <taxon>Embryophyta</taxon>
        <taxon>Tracheophyta</taxon>
        <taxon>Spermatophyta</taxon>
        <taxon>Magnoliopsida</taxon>
        <taxon>Liliopsida</taxon>
        <taxon>Poales</taxon>
        <taxon>Poaceae</taxon>
        <taxon>PACMAD clade</taxon>
        <taxon>Arundinoideae</taxon>
        <taxon>Arundineae</taxon>
        <taxon>Arundo</taxon>
    </lineage>
</organism>
<dbReference type="EMBL" id="GBRH01166329">
    <property type="protein sequence ID" value="JAE31567.1"/>
    <property type="molecule type" value="Transcribed_RNA"/>
</dbReference>
<reference evidence="1" key="2">
    <citation type="journal article" date="2015" name="Data Brief">
        <title>Shoot transcriptome of the giant reed, Arundo donax.</title>
        <authorList>
            <person name="Barrero R.A."/>
            <person name="Guerrero F.D."/>
            <person name="Moolhuijzen P."/>
            <person name="Goolsby J.A."/>
            <person name="Tidwell J."/>
            <person name="Bellgard S.E."/>
            <person name="Bellgard M.I."/>
        </authorList>
    </citation>
    <scope>NUCLEOTIDE SEQUENCE</scope>
    <source>
        <tissue evidence="1">Shoot tissue taken approximately 20 cm above the soil surface</tissue>
    </source>
</reference>
<accession>A0A0A9H478</accession>